<evidence type="ECO:0000256" key="1">
    <source>
        <dbReference type="ARBA" id="ARBA00022669"/>
    </source>
</evidence>
<sequence length="220" mass="24252">MKSSSVLTGSNCYISKEHCEKLYFARPSTLQNMRGYNLVGILGMLALLVGAAASSGEDSTIENTTDESTTEDATTEEATTEEVTTEIPTTTLPPPVLCPDGELFLPAPDCRQYYQCLYGEGILKLCPDGLYWDRELNVCAWDSQFCADEEKKSTEAPALSCSSGLQFLPYPPDCTKFIQCVYNIGIKLSCPSGLYWNQPLQTCDYSCNNAVDFSNEFQVQ</sequence>
<keyword evidence="4" id="KW-1015">Disulfide bond</keyword>
<feature type="domain" description="Chitin-binding type-2" evidence="7">
    <location>
        <begin position="95"/>
        <end position="148"/>
    </location>
</feature>
<evidence type="ECO:0000256" key="3">
    <source>
        <dbReference type="ARBA" id="ARBA00022737"/>
    </source>
</evidence>
<dbReference type="RefSeq" id="XP_070852551.1">
    <property type="nucleotide sequence ID" value="XM_070996450.1"/>
</dbReference>
<dbReference type="Pfam" id="PF01607">
    <property type="entry name" value="CBM_14"/>
    <property type="match status" value="2"/>
</dbReference>
<dbReference type="GO" id="GO:0008061">
    <property type="term" value="F:chitin binding"/>
    <property type="evidence" value="ECO:0007669"/>
    <property type="project" value="UniProtKB-KW"/>
</dbReference>
<dbReference type="SMART" id="SM00494">
    <property type="entry name" value="ChtBD2"/>
    <property type="match status" value="2"/>
</dbReference>
<dbReference type="GO" id="GO:0005576">
    <property type="term" value="C:extracellular region"/>
    <property type="evidence" value="ECO:0007669"/>
    <property type="project" value="InterPro"/>
</dbReference>
<keyword evidence="8" id="KW-1185">Reference proteome</keyword>
<dbReference type="InterPro" id="IPR036508">
    <property type="entry name" value="Chitin-bd_dom_sf"/>
</dbReference>
<dbReference type="InterPro" id="IPR051940">
    <property type="entry name" value="Chitin_bind-dev_reg"/>
</dbReference>
<protein>
    <submittedName>
        <fullName evidence="9 10">Probable chitinase 10</fullName>
    </submittedName>
</protein>
<feature type="region of interest" description="Disordered" evidence="6">
    <location>
        <begin position="56"/>
        <end position="92"/>
    </location>
</feature>
<keyword evidence="3" id="KW-0677">Repeat</keyword>
<dbReference type="Gene3D" id="2.170.140.10">
    <property type="entry name" value="Chitin binding domain"/>
    <property type="match status" value="2"/>
</dbReference>
<evidence type="ECO:0000259" key="7">
    <source>
        <dbReference type="PROSITE" id="PS50940"/>
    </source>
</evidence>
<name>A0AB39ZI96_DROSZ</name>
<dbReference type="PANTHER" id="PTHR23301:SF106">
    <property type="entry name" value="CHITIN-BINDING TYPE-2 DOMAIN-CONTAINING PROTEIN-RELATED"/>
    <property type="match status" value="1"/>
</dbReference>
<evidence type="ECO:0000256" key="2">
    <source>
        <dbReference type="ARBA" id="ARBA00022729"/>
    </source>
</evidence>
<feature type="domain" description="Chitin-binding type-2" evidence="7">
    <location>
        <begin position="158"/>
        <end position="205"/>
    </location>
</feature>
<evidence type="ECO:0000313" key="10">
    <source>
        <dbReference type="RefSeq" id="XP_070852551.1"/>
    </source>
</evidence>
<keyword evidence="5" id="KW-0325">Glycoprotein</keyword>
<dbReference type="RefSeq" id="XP_016936327.3">
    <property type="nucleotide sequence ID" value="XM_017080838.4"/>
</dbReference>
<accession>A0AB39ZI96</accession>
<keyword evidence="2" id="KW-0732">Signal</keyword>
<evidence type="ECO:0000256" key="5">
    <source>
        <dbReference type="ARBA" id="ARBA00023180"/>
    </source>
</evidence>
<reference evidence="9 10" key="1">
    <citation type="submission" date="2025-05" db="UniProtKB">
        <authorList>
            <consortium name="RefSeq"/>
        </authorList>
    </citation>
    <scope>IDENTIFICATION</scope>
</reference>
<dbReference type="GeneID" id="108014672"/>
<evidence type="ECO:0000313" key="8">
    <source>
        <dbReference type="Proteomes" id="UP001652628"/>
    </source>
</evidence>
<gene>
    <name evidence="9 10" type="primary">LOC108014672</name>
</gene>
<dbReference type="InterPro" id="IPR002557">
    <property type="entry name" value="Chitin-bd_dom"/>
</dbReference>
<dbReference type="PANTHER" id="PTHR23301">
    <property type="entry name" value="CHITIN BINDING PERITROPHIN-A"/>
    <property type="match status" value="1"/>
</dbReference>
<feature type="compositionally biased region" description="Acidic residues" evidence="6">
    <location>
        <begin position="64"/>
        <end position="84"/>
    </location>
</feature>
<keyword evidence="1" id="KW-0147">Chitin-binding</keyword>
<organism evidence="8 9">
    <name type="scientific">Drosophila suzukii</name>
    <name type="common">Spotted-wing drosophila fruit fly</name>
    <dbReference type="NCBI Taxonomy" id="28584"/>
    <lineage>
        <taxon>Eukaryota</taxon>
        <taxon>Metazoa</taxon>
        <taxon>Ecdysozoa</taxon>
        <taxon>Arthropoda</taxon>
        <taxon>Hexapoda</taxon>
        <taxon>Insecta</taxon>
        <taxon>Pterygota</taxon>
        <taxon>Neoptera</taxon>
        <taxon>Endopterygota</taxon>
        <taxon>Diptera</taxon>
        <taxon>Brachycera</taxon>
        <taxon>Muscomorpha</taxon>
        <taxon>Ephydroidea</taxon>
        <taxon>Drosophilidae</taxon>
        <taxon>Drosophila</taxon>
        <taxon>Sophophora</taxon>
    </lineage>
</organism>
<evidence type="ECO:0000313" key="9">
    <source>
        <dbReference type="RefSeq" id="XP_016936327.3"/>
    </source>
</evidence>
<dbReference type="AlphaFoldDB" id="A0AB39ZI96"/>
<evidence type="ECO:0000256" key="4">
    <source>
        <dbReference type="ARBA" id="ARBA00023157"/>
    </source>
</evidence>
<proteinExistence type="predicted"/>
<dbReference type="Proteomes" id="UP001652628">
    <property type="component" value="Chromosome 3"/>
</dbReference>
<dbReference type="SUPFAM" id="SSF57625">
    <property type="entry name" value="Invertebrate chitin-binding proteins"/>
    <property type="match status" value="2"/>
</dbReference>
<evidence type="ECO:0000256" key="6">
    <source>
        <dbReference type="SAM" id="MobiDB-lite"/>
    </source>
</evidence>
<dbReference type="PROSITE" id="PS50940">
    <property type="entry name" value="CHIT_BIND_II"/>
    <property type="match status" value="2"/>
</dbReference>